<accession>A0A1F7L2H6</accession>
<dbReference type="AlphaFoldDB" id="A0A1F7L2H6"/>
<name>A0A1F7L2H6_9BACT</name>
<sequence length="80" mass="9270">MYLLSPLLSKLFIKLKLEVSRKSWLLLTLPLSIIIHLAVQNITPMTKNFIDSNGHYVLKGAILIFFILGVKDIKYKKERE</sequence>
<keyword evidence="1" id="KW-0812">Transmembrane</keyword>
<dbReference type="EMBL" id="MGBR01000001">
    <property type="protein sequence ID" value="OGK74335.1"/>
    <property type="molecule type" value="Genomic_DNA"/>
</dbReference>
<proteinExistence type="predicted"/>
<feature type="transmembrane region" description="Helical" evidence="1">
    <location>
        <begin position="54"/>
        <end position="70"/>
    </location>
</feature>
<evidence type="ECO:0000256" key="1">
    <source>
        <dbReference type="SAM" id="Phobius"/>
    </source>
</evidence>
<gene>
    <name evidence="2" type="ORF">A3K52_03360</name>
</gene>
<keyword evidence="1" id="KW-1133">Transmembrane helix</keyword>
<organism evidence="2 3">
    <name type="scientific">Candidatus Roizmanbacteria bacterium RIFOXYD1_FULL_38_12</name>
    <dbReference type="NCBI Taxonomy" id="1802093"/>
    <lineage>
        <taxon>Bacteria</taxon>
        <taxon>Candidatus Roizmaniibacteriota</taxon>
    </lineage>
</organism>
<keyword evidence="1" id="KW-0472">Membrane</keyword>
<feature type="transmembrane region" description="Helical" evidence="1">
    <location>
        <begin position="24"/>
        <end position="42"/>
    </location>
</feature>
<evidence type="ECO:0000313" key="3">
    <source>
        <dbReference type="Proteomes" id="UP000177050"/>
    </source>
</evidence>
<protein>
    <submittedName>
        <fullName evidence="2">Uncharacterized protein</fullName>
    </submittedName>
</protein>
<reference evidence="2 3" key="1">
    <citation type="journal article" date="2016" name="Nat. Commun.">
        <title>Thousands of microbial genomes shed light on interconnected biogeochemical processes in an aquifer system.</title>
        <authorList>
            <person name="Anantharaman K."/>
            <person name="Brown C.T."/>
            <person name="Hug L.A."/>
            <person name="Sharon I."/>
            <person name="Castelle C.J."/>
            <person name="Probst A.J."/>
            <person name="Thomas B.C."/>
            <person name="Singh A."/>
            <person name="Wilkins M.J."/>
            <person name="Karaoz U."/>
            <person name="Brodie E.L."/>
            <person name="Williams K.H."/>
            <person name="Hubbard S.S."/>
            <person name="Banfield J.F."/>
        </authorList>
    </citation>
    <scope>NUCLEOTIDE SEQUENCE [LARGE SCALE GENOMIC DNA]</scope>
</reference>
<dbReference type="Proteomes" id="UP000177050">
    <property type="component" value="Unassembled WGS sequence"/>
</dbReference>
<evidence type="ECO:0000313" key="2">
    <source>
        <dbReference type="EMBL" id="OGK74335.1"/>
    </source>
</evidence>
<comment type="caution">
    <text evidence="2">The sequence shown here is derived from an EMBL/GenBank/DDBJ whole genome shotgun (WGS) entry which is preliminary data.</text>
</comment>